<evidence type="ECO:0000256" key="2">
    <source>
        <dbReference type="ARBA" id="ARBA00022475"/>
    </source>
</evidence>
<feature type="transmembrane region" description="Helical" evidence="9">
    <location>
        <begin position="316"/>
        <end position="333"/>
    </location>
</feature>
<accession>A0A4Z0HBC3</accession>
<keyword evidence="13" id="KW-1185">Reference proteome</keyword>
<dbReference type="RefSeq" id="WP_135339814.1">
    <property type="nucleotide sequence ID" value="NZ_JBHLTX010000039.1"/>
</dbReference>
<evidence type="ECO:0000256" key="7">
    <source>
        <dbReference type="ARBA" id="ARBA00024033"/>
    </source>
</evidence>
<feature type="transmembrane region" description="Helical" evidence="9">
    <location>
        <begin position="155"/>
        <end position="178"/>
    </location>
</feature>
<dbReference type="InterPro" id="IPR026841">
    <property type="entry name" value="Aur1/Ipt1"/>
</dbReference>
<dbReference type="Proteomes" id="UP000297948">
    <property type="component" value="Unassembled WGS sequence"/>
</dbReference>
<feature type="transmembrane region" description="Helical" evidence="9">
    <location>
        <begin position="469"/>
        <end position="488"/>
    </location>
</feature>
<feature type="transmembrane region" description="Helical" evidence="9">
    <location>
        <begin position="500"/>
        <end position="518"/>
    </location>
</feature>
<feature type="transmembrane region" description="Helical" evidence="9">
    <location>
        <begin position="131"/>
        <end position="148"/>
    </location>
</feature>
<feature type="transmembrane region" description="Helical" evidence="9">
    <location>
        <begin position="77"/>
        <end position="96"/>
    </location>
</feature>
<evidence type="ECO:0000256" key="4">
    <source>
        <dbReference type="ARBA" id="ARBA00022692"/>
    </source>
</evidence>
<keyword evidence="3" id="KW-0808">Transferase</keyword>
<evidence type="ECO:0000256" key="3">
    <source>
        <dbReference type="ARBA" id="ARBA00022679"/>
    </source>
</evidence>
<evidence type="ECO:0000256" key="9">
    <source>
        <dbReference type="SAM" id="Phobius"/>
    </source>
</evidence>
<dbReference type="InterPro" id="IPR018584">
    <property type="entry name" value="GT87"/>
</dbReference>
<feature type="transmembrane region" description="Helical" evidence="9">
    <location>
        <begin position="339"/>
        <end position="362"/>
    </location>
</feature>
<dbReference type="OrthoDB" id="5241565at2"/>
<feature type="transmembrane region" description="Helical" evidence="9">
    <location>
        <begin position="184"/>
        <end position="203"/>
    </location>
</feature>
<evidence type="ECO:0000313" key="13">
    <source>
        <dbReference type="Proteomes" id="UP000297948"/>
    </source>
</evidence>
<feature type="region of interest" description="Disordered" evidence="8">
    <location>
        <begin position="666"/>
        <end position="757"/>
    </location>
</feature>
<feature type="transmembrane region" description="Helical" evidence="9">
    <location>
        <begin position="235"/>
        <end position="262"/>
    </location>
</feature>
<evidence type="ECO:0000313" key="12">
    <source>
        <dbReference type="EMBL" id="TGB07917.1"/>
    </source>
</evidence>
<dbReference type="AlphaFoldDB" id="A0A4Z0HBC3"/>
<dbReference type="GO" id="GO:0005886">
    <property type="term" value="C:plasma membrane"/>
    <property type="evidence" value="ECO:0007669"/>
    <property type="project" value="UniProtKB-SubCell"/>
</dbReference>
<name>A0A4Z0HBC3_9ACTN</name>
<organism evidence="12 13">
    <name type="scientific">Streptomyces palmae</name>
    <dbReference type="NCBI Taxonomy" id="1701085"/>
    <lineage>
        <taxon>Bacteria</taxon>
        <taxon>Bacillati</taxon>
        <taxon>Actinomycetota</taxon>
        <taxon>Actinomycetes</taxon>
        <taxon>Kitasatosporales</taxon>
        <taxon>Streptomycetaceae</taxon>
        <taxon>Streptomyces</taxon>
    </lineage>
</organism>
<keyword evidence="5 9" id="KW-1133">Transmembrane helix</keyword>
<evidence type="ECO:0000259" key="11">
    <source>
        <dbReference type="Pfam" id="PF14378"/>
    </source>
</evidence>
<dbReference type="InterPro" id="IPR052185">
    <property type="entry name" value="IPC_Synthase-Related"/>
</dbReference>
<protein>
    <submittedName>
        <fullName evidence="12">DUF2029 domain-containing protein</fullName>
    </submittedName>
</protein>
<feature type="transmembrane region" description="Helical" evidence="9">
    <location>
        <begin position="553"/>
        <end position="575"/>
    </location>
</feature>
<evidence type="ECO:0000256" key="1">
    <source>
        <dbReference type="ARBA" id="ARBA00004651"/>
    </source>
</evidence>
<dbReference type="Pfam" id="PF14378">
    <property type="entry name" value="PAP2_3"/>
    <property type="match status" value="1"/>
</dbReference>
<comment type="subcellular location">
    <subcellularLocation>
        <location evidence="1">Cell membrane</location>
        <topology evidence="1">Multi-pass membrane protein</topology>
    </subcellularLocation>
</comment>
<comment type="caution">
    <text evidence="12">The sequence shown here is derived from an EMBL/GenBank/DDBJ whole genome shotgun (WGS) entry which is preliminary data.</text>
</comment>
<evidence type="ECO:0000256" key="6">
    <source>
        <dbReference type="ARBA" id="ARBA00023136"/>
    </source>
</evidence>
<feature type="compositionally biased region" description="Low complexity" evidence="8">
    <location>
        <begin position="737"/>
        <end position="757"/>
    </location>
</feature>
<feature type="domain" description="Inositolphosphotransferase Aur1/Ipt1" evidence="11">
    <location>
        <begin position="437"/>
        <end position="619"/>
    </location>
</feature>
<dbReference type="EMBL" id="SRID01000141">
    <property type="protein sequence ID" value="TGB07917.1"/>
    <property type="molecule type" value="Genomic_DNA"/>
</dbReference>
<dbReference type="PANTHER" id="PTHR31310">
    <property type="match status" value="1"/>
</dbReference>
<feature type="compositionally biased region" description="Basic and acidic residues" evidence="8">
    <location>
        <begin position="687"/>
        <end position="702"/>
    </location>
</feature>
<proteinExistence type="inferred from homology"/>
<feature type="chain" id="PRO_5038949973" evidence="10">
    <location>
        <begin position="21"/>
        <end position="757"/>
    </location>
</feature>
<keyword evidence="2" id="KW-1003">Cell membrane</keyword>
<keyword evidence="10" id="KW-0732">Signal</keyword>
<reference evidence="12 13" key="1">
    <citation type="submission" date="2019-03" db="EMBL/GenBank/DDBJ databases">
        <authorList>
            <person name="Gonzalez-Pimentel J.L."/>
        </authorList>
    </citation>
    <scope>NUCLEOTIDE SEQUENCE [LARGE SCALE GENOMIC DNA]</scope>
    <source>
        <strain evidence="12 13">JCM 31289</strain>
    </source>
</reference>
<evidence type="ECO:0000256" key="10">
    <source>
        <dbReference type="SAM" id="SignalP"/>
    </source>
</evidence>
<dbReference type="PANTHER" id="PTHR31310:SF7">
    <property type="entry name" value="PA-PHOSPHATASE RELATED-FAMILY PROTEIN DDB_G0268928"/>
    <property type="match status" value="1"/>
</dbReference>
<dbReference type="CDD" id="cd03386">
    <property type="entry name" value="PAP2_Aur1_like"/>
    <property type="match status" value="1"/>
</dbReference>
<keyword evidence="4 9" id="KW-0812">Transmembrane</keyword>
<keyword evidence="6 9" id="KW-0472">Membrane</keyword>
<comment type="similarity">
    <text evidence="7">Belongs to the glycosyltransferase 87 family.</text>
</comment>
<gene>
    <name evidence="12" type="ORF">E4099_16430</name>
</gene>
<feature type="transmembrane region" description="Helical" evidence="9">
    <location>
        <begin position="606"/>
        <end position="623"/>
    </location>
</feature>
<feature type="signal peptide" evidence="10">
    <location>
        <begin position="1"/>
        <end position="20"/>
    </location>
</feature>
<dbReference type="GO" id="GO:0016758">
    <property type="term" value="F:hexosyltransferase activity"/>
    <property type="evidence" value="ECO:0007669"/>
    <property type="project" value="InterPro"/>
</dbReference>
<feature type="transmembrane region" description="Helical" evidence="9">
    <location>
        <begin position="582"/>
        <end position="600"/>
    </location>
</feature>
<sequence>MALIALWAAAGALAVRQAVAVLRQPPDERLTDLETWIGDQGVLHVSGSLYRGDSFTGTPFSGLVLKPLTQAAEQSLGIGWTLGTLLLVVAVGLVVARALPQPTSRNTRLLAAPLAISLMALSLPVRTTFTLGQLSILPVLLVLLTLLPRTSDRQAGVLTGLAAALQPALLLFSALQWLTGRRRATAFGAGTFAGCTVLAWAVMPHDSATYWFHHIGGAGLGAPADSDSNQSLHGLLLRIGLSGTVELAVLAVLAVAVAVVGLRRAARYARDGQVLLAAAVAGCVALAVSPTSWQYQQLWILLAVVGRVGGKRSDRLMWPVIVVLVMSLGRTALLPDTRFYDFFGFNAPLLAALAAAVLMPFVPRTSPLWDRPIATPSAEPVRGRSRFVPLLRFYRRPLSRPNLLVELLLIRVFYFGYSYVRGSAPDNRRLAEEHGRQVLDAEGFLHIDIEYWFNHLVAGEPWLRDSMGYYYSTFHFLVPLSLLGWLYVCRPAAYRWARTPLALATCLALVGFWLYPLAPPRLMPDLGYIDTAHGTQDLSNPDFGELTKLANQYAAMPSLHVGWSLWCGVVIAMVAPRVWMKVLGMTYPLMTTAVIVGTANHYLLDAVGGAAVVTIGFALQYVITGTRGVPRARNDLALRDVGGTALAVVRALPDPSLVRDALAARTASPPKAFGKPESRAGTTGKAEGPREPRHAPEAEGPRQPRATEAVGSVRRAEGRREPEEPREPGEAGEPERAVAAPVAAESAGAGECEAARE</sequence>
<dbReference type="Pfam" id="PF09594">
    <property type="entry name" value="GT87"/>
    <property type="match status" value="1"/>
</dbReference>
<evidence type="ECO:0000256" key="8">
    <source>
        <dbReference type="SAM" id="MobiDB-lite"/>
    </source>
</evidence>
<feature type="compositionally biased region" description="Basic and acidic residues" evidence="8">
    <location>
        <begin position="714"/>
        <end position="736"/>
    </location>
</feature>
<evidence type="ECO:0000256" key="5">
    <source>
        <dbReference type="ARBA" id="ARBA00022989"/>
    </source>
</evidence>
<feature type="transmembrane region" description="Helical" evidence="9">
    <location>
        <begin position="274"/>
        <end position="295"/>
    </location>
</feature>